<dbReference type="InterPro" id="IPR005508">
    <property type="entry name" value="At2g31720-like"/>
</dbReference>
<gene>
    <name evidence="2" type="ORF">Cgig2_000941</name>
</gene>
<feature type="region of interest" description="Disordered" evidence="1">
    <location>
        <begin position="218"/>
        <end position="246"/>
    </location>
</feature>
<protein>
    <submittedName>
        <fullName evidence="2">Uncharacterized protein</fullName>
    </submittedName>
</protein>
<dbReference type="AlphaFoldDB" id="A0A9Q1QLH7"/>
<dbReference type="Proteomes" id="UP001153076">
    <property type="component" value="Unassembled WGS sequence"/>
</dbReference>
<dbReference type="EMBL" id="JAKOGI010000059">
    <property type="protein sequence ID" value="KAJ8446144.1"/>
    <property type="molecule type" value="Genomic_DNA"/>
</dbReference>
<dbReference type="GO" id="GO:0003677">
    <property type="term" value="F:DNA binding"/>
    <property type="evidence" value="ECO:0007669"/>
    <property type="project" value="InterPro"/>
</dbReference>
<name>A0A9Q1QLH7_9CARY</name>
<dbReference type="PANTHER" id="PTHR31541">
    <property type="entry name" value="B3 DOMAIN PLANT PROTEIN-RELATED"/>
    <property type="match status" value="1"/>
</dbReference>
<sequence>MMQGGGMRIFGVDISINGVTTRNADGGGGAAVAATSPLLGVQISHTTYNHKDHVPNRPKMVNNNSEPRRKRERSLSPSASTATATNITGANSSKNKLNTNRRSQPRKEKICKANTTRPMILPQRIRQKMRELGIDVDDKKSKPELILQKLVFKSDIDNQQARFLIPKGQLSTSDDDFLEHDEWRVLNEGTGKINVKVIQETMEVKDMKRTLARWEKLKKKPREIKRNPSSYALQKFDRTKQGKRKN</sequence>
<evidence type="ECO:0000313" key="2">
    <source>
        <dbReference type="EMBL" id="KAJ8446144.1"/>
    </source>
</evidence>
<dbReference type="PANTHER" id="PTHR31541:SF25">
    <property type="entry name" value="GAMMA-GLIADIN B"/>
    <property type="match status" value="1"/>
</dbReference>
<comment type="caution">
    <text evidence="2">The sequence shown here is derived from an EMBL/GenBank/DDBJ whole genome shotgun (WGS) entry which is preliminary data.</text>
</comment>
<dbReference type="Pfam" id="PF03754">
    <property type="entry name" value="At2g31720-like"/>
    <property type="match status" value="1"/>
</dbReference>
<accession>A0A9Q1QLH7</accession>
<feature type="compositionally biased region" description="Low complexity" evidence="1">
    <location>
        <begin position="78"/>
        <end position="93"/>
    </location>
</feature>
<evidence type="ECO:0000313" key="3">
    <source>
        <dbReference type="Proteomes" id="UP001153076"/>
    </source>
</evidence>
<feature type="region of interest" description="Disordered" evidence="1">
    <location>
        <begin position="47"/>
        <end position="108"/>
    </location>
</feature>
<organism evidence="2 3">
    <name type="scientific">Carnegiea gigantea</name>
    <dbReference type="NCBI Taxonomy" id="171969"/>
    <lineage>
        <taxon>Eukaryota</taxon>
        <taxon>Viridiplantae</taxon>
        <taxon>Streptophyta</taxon>
        <taxon>Embryophyta</taxon>
        <taxon>Tracheophyta</taxon>
        <taxon>Spermatophyta</taxon>
        <taxon>Magnoliopsida</taxon>
        <taxon>eudicotyledons</taxon>
        <taxon>Gunneridae</taxon>
        <taxon>Pentapetalae</taxon>
        <taxon>Caryophyllales</taxon>
        <taxon>Cactineae</taxon>
        <taxon>Cactaceae</taxon>
        <taxon>Cactoideae</taxon>
        <taxon>Echinocereeae</taxon>
        <taxon>Carnegiea</taxon>
    </lineage>
</organism>
<keyword evidence="3" id="KW-1185">Reference proteome</keyword>
<reference evidence="2" key="1">
    <citation type="submission" date="2022-04" db="EMBL/GenBank/DDBJ databases">
        <title>Carnegiea gigantea Genome sequencing and assembly v2.</title>
        <authorList>
            <person name="Copetti D."/>
            <person name="Sanderson M.J."/>
            <person name="Burquez A."/>
            <person name="Wojciechowski M.F."/>
        </authorList>
    </citation>
    <scope>NUCLEOTIDE SEQUENCE</scope>
    <source>
        <strain evidence="2">SGP5-SGP5p</strain>
        <tissue evidence="2">Aerial part</tissue>
    </source>
</reference>
<proteinExistence type="predicted"/>
<evidence type="ECO:0000256" key="1">
    <source>
        <dbReference type="SAM" id="MobiDB-lite"/>
    </source>
</evidence>